<gene>
    <name evidence="4" type="ORF">M0811_04031</name>
</gene>
<evidence type="ECO:0000313" key="5">
    <source>
        <dbReference type="Proteomes" id="UP001149090"/>
    </source>
</evidence>
<keyword evidence="2" id="KW-0106">Calcium</keyword>
<dbReference type="Pfam" id="PF13499">
    <property type="entry name" value="EF-hand_7"/>
    <property type="match status" value="1"/>
</dbReference>
<dbReference type="EMBL" id="JAPDFW010000022">
    <property type="protein sequence ID" value="KAJ5079721.1"/>
    <property type="molecule type" value="Genomic_DNA"/>
</dbReference>
<protein>
    <submittedName>
        <fullName evidence="4">Calmodulin</fullName>
    </submittedName>
</protein>
<dbReference type="InterPro" id="IPR050230">
    <property type="entry name" value="CALM/Myosin/TropC-like"/>
</dbReference>
<feature type="domain" description="EF-hand" evidence="3">
    <location>
        <begin position="8"/>
        <end position="43"/>
    </location>
</feature>
<dbReference type="Proteomes" id="UP001149090">
    <property type="component" value="Unassembled WGS sequence"/>
</dbReference>
<evidence type="ECO:0000259" key="3">
    <source>
        <dbReference type="PROSITE" id="PS50222"/>
    </source>
</evidence>
<dbReference type="InterPro" id="IPR002048">
    <property type="entry name" value="EF_hand_dom"/>
</dbReference>
<dbReference type="OrthoDB" id="26525at2759"/>
<dbReference type="InterPro" id="IPR018247">
    <property type="entry name" value="EF_Hand_1_Ca_BS"/>
</dbReference>
<evidence type="ECO:0000313" key="4">
    <source>
        <dbReference type="EMBL" id="KAJ5079721.1"/>
    </source>
</evidence>
<organism evidence="4 5">
    <name type="scientific">Anaeramoeba ignava</name>
    <name type="common">Anaerobic marine amoeba</name>
    <dbReference type="NCBI Taxonomy" id="1746090"/>
    <lineage>
        <taxon>Eukaryota</taxon>
        <taxon>Metamonada</taxon>
        <taxon>Anaeramoebidae</taxon>
        <taxon>Anaeramoeba</taxon>
    </lineage>
</organism>
<dbReference type="AlphaFoldDB" id="A0A9Q0RG53"/>
<dbReference type="SMART" id="SM00054">
    <property type="entry name" value="EFh"/>
    <property type="match status" value="2"/>
</dbReference>
<sequence>MDEIVTEEQQQKYQDVFNLFDKNCDGFLNRDEVSLAIRSLDKIVSEKWIQEKLEQLDPENKGLDFQNFITLVSQENEFSKEQIEEAFNILNKDQDGLIPLEELEYVLTNMGEPVTKDDLEKVLEPLTKSGADKINVEELKSLLLEGLN</sequence>
<dbReference type="PANTHER" id="PTHR23048:SF0">
    <property type="entry name" value="CALMODULIN LIKE 3"/>
    <property type="match status" value="1"/>
</dbReference>
<dbReference type="GO" id="GO:0005509">
    <property type="term" value="F:calcium ion binding"/>
    <property type="evidence" value="ECO:0007669"/>
    <property type="project" value="InterPro"/>
</dbReference>
<dbReference type="SUPFAM" id="SSF47473">
    <property type="entry name" value="EF-hand"/>
    <property type="match status" value="1"/>
</dbReference>
<evidence type="ECO:0000256" key="1">
    <source>
        <dbReference type="ARBA" id="ARBA00022737"/>
    </source>
</evidence>
<keyword evidence="1" id="KW-0677">Repeat</keyword>
<dbReference type="InterPro" id="IPR011992">
    <property type="entry name" value="EF-hand-dom_pair"/>
</dbReference>
<dbReference type="FunFam" id="1.10.238.10:FF:000001">
    <property type="entry name" value="Calmodulin 1"/>
    <property type="match status" value="1"/>
</dbReference>
<keyword evidence="5" id="KW-1185">Reference proteome</keyword>
<accession>A0A9Q0RG53</accession>
<dbReference type="PROSITE" id="PS50222">
    <property type="entry name" value="EF_HAND_2"/>
    <property type="match status" value="2"/>
</dbReference>
<name>A0A9Q0RG53_ANAIG</name>
<dbReference type="PANTHER" id="PTHR23048">
    <property type="entry name" value="MYOSIN LIGHT CHAIN 1, 3"/>
    <property type="match status" value="1"/>
</dbReference>
<comment type="caution">
    <text evidence="4">The sequence shown here is derived from an EMBL/GenBank/DDBJ whole genome shotgun (WGS) entry which is preliminary data.</text>
</comment>
<dbReference type="Pfam" id="PF13405">
    <property type="entry name" value="EF-hand_6"/>
    <property type="match status" value="1"/>
</dbReference>
<proteinExistence type="predicted"/>
<feature type="domain" description="EF-hand" evidence="3">
    <location>
        <begin position="78"/>
        <end position="113"/>
    </location>
</feature>
<dbReference type="Gene3D" id="1.10.238.10">
    <property type="entry name" value="EF-hand"/>
    <property type="match status" value="2"/>
</dbReference>
<reference evidence="4" key="1">
    <citation type="submission" date="2022-10" db="EMBL/GenBank/DDBJ databases">
        <title>Novel sulphate-reducing endosymbionts in the free-living metamonad Anaeramoeba.</title>
        <authorList>
            <person name="Jerlstrom-Hultqvist J."/>
            <person name="Cepicka I."/>
            <person name="Gallot-Lavallee L."/>
            <person name="Salas-Leiva D."/>
            <person name="Curtis B.A."/>
            <person name="Zahonova K."/>
            <person name="Pipaliya S."/>
            <person name="Dacks J."/>
            <person name="Roger A.J."/>
        </authorList>
    </citation>
    <scope>NUCLEOTIDE SEQUENCE</scope>
    <source>
        <strain evidence="4">BMAN</strain>
    </source>
</reference>
<dbReference type="GO" id="GO:0016460">
    <property type="term" value="C:myosin II complex"/>
    <property type="evidence" value="ECO:0007669"/>
    <property type="project" value="TreeGrafter"/>
</dbReference>
<evidence type="ECO:0000256" key="2">
    <source>
        <dbReference type="ARBA" id="ARBA00022837"/>
    </source>
</evidence>
<dbReference type="PROSITE" id="PS00018">
    <property type="entry name" value="EF_HAND_1"/>
    <property type="match status" value="1"/>
</dbReference>
<dbReference type="CDD" id="cd00051">
    <property type="entry name" value="EFh"/>
    <property type="match status" value="1"/>
</dbReference>
<dbReference type="OMA" id="TEFLRIC"/>